<dbReference type="PANTHER" id="PTHR43033">
    <property type="entry name" value="TRNA(ILE)-LYSIDINE SYNTHASE-RELATED"/>
    <property type="match status" value="1"/>
</dbReference>
<name>A0A1L0BZ68_9ASCO</name>
<dbReference type="InterPro" id="IPR012795">
    <property type="entry name" value="tRNA_Ile_lys_synt_N"/>
</dbReference>
<accession>A0A1L0BZ68</accession>
<keyword evidence="5" id="KW-0067">ATP-binding</keyword>
<dbReference type="EC" id="6.3.4.19" evidence="1"/>
<dbReference type="InterPro" id="IPR014729">
    <property type="entry name" value="Rossmann-like_a/b/a_fold"/>
</dbReference>
<keyword evidence="3" id="KW-0819">tRNA processing</keyword>
<evidence type="ECO:0000259" key="7">
    <source>
        <dbReference type="Pfam" id="PF01171"/>
    </source>
</evidence>
<reference evidence="8 9" key="1">
    <citation type="submission" date="2016-10" db="EMBL/GenBank/DDBJ databases">
        <authorList>
            <person name="de Groot N.N."/>
        </authorList>
    </citation>
    <scope>NUCLEOTIDE SEQUENCE [LARGE SCALE GENOMIC DNA]</scope>
    <source>
        <strain evidence="8 9">PYCC 4715</strain>
    </source>
</reference>
<evidence type="ECO:0000256" key="4">
    <source>
        <dbReference type="ARBA" id="ARBA00022741"/>
    </source>
</evidence>
<dbReference type="GO" id="GO:0005524">
    <property type="term" value="F:ATP binding"/>
    <property type="evidence" value="ECO:0007669"/>
    <property type="project" value="UniProtKB-KW"/>
</dbReference>
<dbReference type="EMBL" id="LT635768">
    <property type="protein sequence ID" value="SGZ56647.1"/>
    <property type="molecule type" value="Genomic_DNA"/>
</dbReference>
<comment type="catalytic activity">
    <reaction evidence="6">
        <text>cytidine(34) in tRNA(Ile2) + L-lysine + ATP = lysidine(34) in tRNA(Ile2) + AMP + diphosphate + H(+)</text>
        <dbReference type="Rhea" id="RHEA:43744"/>
        <dbReference type="Rhea" id="RHEA-COMP:10625"/>
        <dbReference type="Rhea" id="RHEA-COMP:10670"/>
        <dbReference type="ChEBI" id="CHEBI:15378"/>
        <dbReference type="ChEBI" id="CHEBI:30616"/>
        <dbReference type="ChEBI" id="CHEBI:32551"/>
        <dbReference type="ChEBI" id="CHEBI:33019"/>
        <dbReference type="ChEBI" id="CHEBI:82748"/>
        <dbReference type="ChEBI" id="CHEBI:83665"/>
        <dbReference type="ChEBI" id="CHEBI:456215"/>
        <dbReference type="EC" id="6.3.4.19"/>
    </reaction>
</comment>
<dbReference type="InterPro" id="IPR012094">
    <property type="entry name" value="tRNA_Ile_lys_synt"/>
</dbReference>
<evidence type="ECO:0000256" key="3">
    <source>
        <dbReference type="ARBA" id="ARBA00022694"/>
    </source>
</evidence>
<dbReference type="Gene3D" id="3.40.50.620">
    <property type="entry name" value="HUPs"/>
    <property type="match status" value="1"/>
</dbReference>
<feature type="domain" description="tRNA(Ile)-lysidine/2-thiocytidine synthase N-terminal" evidence="7">
    <location>
        <begin position="22"/>
        <end position="214"/>
    </location>
</feature>
<dbReference type="CDD" id="cd01992">
    <property type="entry name" value="TilS_N"/>
    <property type="match status" value="1"/>
</dbReference>
<protein>
    <recommendedName>
        <fullName evidence="1">tRNA(Ile)-lysidine synthetase</fullName>
        <ecNumber evidence="1">6.3.4.19</ecNumber>
    </recommendedName>
</protein>
<dbReference type="Proteomes" id="UP000182259">
    <property type="component" value="Chromosome V"/>
</dbReference>
<dbReference type="PANTHER" id="PTHR43033:SF1">
    <property type="entry name" value="TRNA(ILE)-LYSIDINE SYNTHASE-RELATED"/>
    <property type="match status" value="1"/>
</dbReference>
<dbReference type="GO" id="GO:0032267">
    <property type="term" value="F:tRNA(Ile)-lysidine synthase activity"/>
    <property type="evidence" value="ECO:0007669"/>
    <property type="project" value="UniProtKB-EC"/>
</dbReference>
<evidence type="ECO:0000313" key="8">
    <source>
        <dbReference type="EMBL" id="SGZ56647.1"/>
    </source>
</evidence>
<evidence type="ECO:0000256" key="2">
    <source>
        <dbReference type="ARBA" id="ARBA00022598"/>
    </source>
</evidence>
<evidence type="ECO:0000256" key="1">
    <source>
        <dbReference type="ARBA" id="ARBA00013267"/>
    </source>
</evidence>
<dbReference type="HAMAP" id="MF_01161">
    <property type="entry name" value="tRNA_Ile_lys_synt"/>
    <property type="match status" value="1"/>
</dbReference>
<evidence type="ECO:0000256" key="6">
    <source>
        <dbReference type="ARBA" id="ARBA00048539"/>
    </source>
</evidence>
<dbReference type="AlphaFoldDB" id="A0A1L0BZ68"/>
<dbReference type="GO" id="GO:0008033">
    <property type="term" value="P:tRNA processing"/>
    <property type="evidence" value="ECO:0007669"/>
    <property type="project" value="UniProtKB-KW"/>
</dbReference>
<gene>
    <name evidence="8" type="ORF">SAMEA4029009_CIC11G00000003630</name>
</gene>
<proteinExistence type="inferred from homology"/>
<dbReference type="SUPFAM" id="SSF52402">
    <property type="entry name" value="Adenine nucleotide alpha hydrolases-like"/>
    <property type="match status" value="1"/>
</dbReference>
<organism evidence="8 9">
    <name type="scientific">Sungouiella intermedia</name>
    <dbReference type="NCBI Taxonomy" id="45354"/>
    <lineage>
        <taxon>Eukaryota</taxon>
        <taxon>Fungi</taxon>
        <taxon>Dikarya</taxon>
        <taxon>Ascomycota</taxon>
        <taxon>Saccharomycotina</taxon>
        <taxon>Pichiomycetes</taxon>
        <taxon>Metschnikowiaceae</taxon>
        <taxon>Sungouiella</taxon>
    </lineage>
</organism>
<evidence type="ECO:0000256" key="5">
    <source>
        <dbReference type="ARBA" id="ARBA00022840"/>
    </source>
</evidence>
<dbReference type="Pfam" id="PF01171">
    <property type="entry name" value="ATP_bind_3"/>
    <property type="match status" value="1"/>
</dbReference>
<dbReference type="InterPro" id="IPR011063">
    <property type="entry name" value="TilS/TtcA_N"/>
</dbReference>
<evidence type="ECO:0000313" key="9">
    <source>
        <dbReference type="Proteomes" id="UP000182259"/>
    </source>
</evidence>
<keyword evidence="2" id="KW-0436">Ligase</keyword>
<keyword evidence="4" id="KW-0547">Nucleotide-binding</keyword>
<sequence length="468" mass="54060">MVDTLSFNRLLLRCFNGNVPLKIMVALSGGVDSMCLTYLLSQYKSLFHPSLAIHAVTIDHGYRPGSEEEAAKVGRLVAKWGVDHLICRLHYDKNVEDISNFEEVARYMRYKTFQQKCQALGIDALLVGHTLDDKLETYLQRLQMNSTIFGLDGLKDKSQFPLPPTNPLHHLNVYRPLLPFEKSQLQETCREGGVEWFEDHTNMDRWLTKRNMFRYLLDHYIPGHVHSRPKLAVISKSALLQTTKLIDSVLNQLHEKVLALDNYVTNYGGFEFLEDRALIKFSVPIDFWSNVHSLVASRWLYKLIYSISSAQHFHWSYAKIERAMIPRLNKFIVEELDKTSMTYLNVLFTIEKRNGTLNFAISKQPPIRDTIPGLCQSLVATTTFSPWILYDKTWWMRIRGTQETKVRIHPYTLKMRKSLQKAFPNLRNLPQGNATVPLITNELCGDILALPTFGLVRENLEVECILKK</sequence>
<dbReference type="NCBIfam" id="TIGR02432">
    <property type="entry name" value="lysidine_TilS_N"/>
    <property type="match status" value="1"/>
</dbReference>